<accession>A0ABC8V0S9</accession>
<feature type="compositionally biased region" description="Polar residues" evidence="1">
    <location>
        <begin position="60"/>
        <end position="71"/>
    </location>
</feature>
<keyword evidence="3" id="KW-1185">Reference proteome</keyword>
<comment type="caution">
    <text evidence="2">The sequence shown here is derived from an EMBL/GenBank/DDBJ whole genome shotgun (WGS) entry which is preliminary data.</text>
</comment>
<protein>
    <submittedName>
        <fullName evidence="2">Uncharacterized protein</fullName>
    </submittedName>
</protein>
<feature type="compositionally biased region" description="Basic and acidic residues" evidence="1">
    <location>
        <begin position="45"/>
        <end position="58"/>
    </location>
</feature>
<proteinExistence type="predicted"/>
<evidence type="ECO:0000313" key="2">
    <source>
        <dbReference type="EMBL" id="CAK9186953.1"/>
    </source>
</evidence>
<evidence type="ECO:0000313" key="3">
    <source>
        <dbReference type="Proteomes" id="UP001642360"/>
    </source>
</evidence>
<feature type="region of interest" description="Disordered" evidence="1">
    <location>
        <begin position="45"/>
        <end position="73"/>
    </location>
</feature>
<evidence type="ECO:0000256" key="1">
    <source>
        <dbReference type="SAM" id="MobiDB-lite"/>
    </source>
</evidence>
<gene>
    <name evidence="2" type="ORF">ILEXP_LOCUS57458</name>
</gene>
<dbReference type="Proteomes" id="UP001642360">
    <property type="component" value="Unassembled WGS sequence"/>
</dbReference>
<organism evidence="2 3">
    <name type="scientific">Ilex paraguariensis</name>
    <name type="common">yerba mate</name>
    <dbReference type="NCBI Taxonomy" id="185542"/>
    <lineage>
        <taxon>Eukaryota</taxon>
        <taxon>Viridiplantae</taxon>
        <taxon>Streptophyta</taxon>
        <taxon>Embryophyta</taxon>
        <taxon>Tracheophyta</taxon>
        <taxon>Spermatophyta</taxon>
        <taxon>Magnoliopsida</taxon>
        <taxon>eudicotyledons</taxon>
        <taxon>Gunneridae</taxon>
        <taxon>Pentapetalae</taxon>
        <taxon>asterids</taxon>
        <taxon>campanulids</taxon>
        <taxon>Aquifoliales</taxon>
        <taxon>Aquifoliaceae</taxon>
        <taxon>Ilex</taxon>
    </lineage>
</organism>
<name>A0ABC8V0S9_9AQUA</name>
<dbReference type="AlphaFoldDB" id="A0ABC8V0S9"/>
<dbReference type="EMBL" id="CAUOFW020009725">
    <property type="protein sequence ID" value="CAK9186953.1"/>
    <property type="molecule type" value="Genomic_DNA"/>
</dbReference>
<sequence length="105" mass="11705">MSTDEKKVLHVDLVKSKVHIIGLEEEKKSLYGKGRVHKTPSTLKVKIDLHTSEEKRDSPSPISRPNSSFTKGKQVWVSRDDLEKLTISTNLEAPSASSKVIAPKK</sequence>
<reference evidence="2 3" key="1">
    <citation type="submission" date="2024-02" db="EMBL/GenBank/DDBJ databases">
        <authorList>
            <person name="Vignale AGUSTIN F."/>
            <person name="Sosa J E."/>
            <person name="Modenutti C."/>
        </authorList>
    </citation>
    <scope>NUCLEOTIDE SEQUENCE [LARGE SCALE GENOMIC DNA]</scope>
</reference>